<dbReference type="InterPro" id="IPR036627">
    <property type="entry name" value="CobW-likC_sf"/>
</dbReference>
<sequence>MNFKRDVISGKIPVTIITGFLGSGKTTLIRQLLVHPSMNKVAVVINEIGEIGIDQDLVTLSSESISLLANGCICCSVRTDMQETLRDLFTRRTIGDIFDFDRIIIETTGLADPAPILQTLVSDTLLEAQFRFDGLVTLVDGVNLPDQLNTLKEPEKQLAIADRIYITKTDLIDPPQMDEVIQLIRTINPSSPIRNIVHGNIDPNELMGIGLSSTKASEKTLTFLGENQSQLNEKYLGDFANRHSSNIKTETLRFKTPFTWEAFSSALDLLTTLRGVDLLRVKGIINVEDKPIVIQGVQHIFHPPVTLDRWPSEDHDSRIVFITRNIPKEVLKNLFEIVTQVVKPA</sequence>
<evidence type="ECO:0000256" key="3">
    <source>
        <dbReference type="ARBA" id="ARBA00023186"/>
    </source>
</evidence>
<dbReference type="PANTHER" id="PTHR13748">
    <property type="entry name" value="COBW-RELATED"/>
    <property type="match status" value="1"/>
</dbReference>
<dbReference type="GO" id="GO:0000166">
    <property type="term" value="F:nucleotide binding"/>
    <property type="evidence" value="ECO:0007669"/>
    <property type="project" value="UniProtKB-KW"/>
</dbReference>
<dbReference type="OrthoDB" id="9808822at2"/>
<dbReference type="SMART" id="SM00833">
    <property type="entry name" value="CobW_C"/>
    <property type="match status" value="1"/>
</dbReference>
<evidence type="ECO:0000256" key="1">
    <source>
        <dbReference type="ARBA" id="ARBA00022741"/>
    </source>
</evidence>
<dbReference type="Pfam" id="PF07683">
    <property type="entry name" value="CobW_C"/>
    <property type="match status" value="1"/>
</dbReference>
<feature type="domain" description="CobW C-terminal" evidence="7">
    <location>
        <begin position="247"/>
        <end position="339"/>
    </location>
</feature>
<name>A0A1W2A1C8_9BURK</name>
<evidence type="ECO:0000313" key="8">
    <source>
        <dbReference type="EMBL" id="SMC54450.1"/>
    </source>
</evidence>
<dbReference type="Gene3D" id="3.30.1220.10">
    <property type="entry name" value="CobW-like, C-terminal domain"/>
    <property type="match status" value="1"/>
</dbReference>
<gene>
    <name evidence="8" type="ORF">SAMN06296008_10723</name>
</gene>
<proteinExistence type="inferred from homology"/>
<comment type="function">
    <text evidence="5">Zinc chaperone that directly transfers zinc cofactor to target proteins, thereby activating them. Zinc is transferred from the CXCC motif in the GTPase domain to the zinc binding site in target proteins in a process requiring GTP hydrolysis.</text>
</comment>
<dbReference type="CDD" id="cd03112">
    <property type="entry name" value="CobW-like"/>
    <property type="match status" value="1"/>
</dbReference>
<keyword evidence="9" id="KW-1185">Reference proteome</keyword>
<dbReference type="EMBL" id="FWXJ01000007">
    <property type="protein sequence ID" value="SMC54450.1"/>
    <property type="molecule type" value="Genomic_DNA"/>
</dbReference>
<evidence type="ECO:0000259" key="7">
    <source>
        <dbReference type="SMART" id="SM00833"/>
    </source>
</evidence>
<dbReference type="InterPro" id="IPR011629">
    <property type="entry name" value="CobW-like_C"/>
</dbReference>
<evidence type="ECO:0000256" key="2">
    <source>
        <dbReference type="ARBA" id="ARBA00022801"/>
    </source>
</evidence>
<keyword evidence="3" id="KW-0143">Chaperone</keyword>
<protein>
    <submittedName>
        <fullName evidence="8">GTPase, G3E family</fullName>
    </submittedName>
</protein>
<dbReference type="AlphaFoldDB" id="A0A1W2A1C8"/>
<evidence type="ECO:0000313" key="9">
    <source>
        <dbReference type="Proteomes" id="UP000192708"/>
    </source>
</evidence>
<dbReference type="InterPro" id="IPR027417">
    <property type="entry name" value="P-loop_NTPase"/>
</dbReference>
<dbReference type="STRING" id="1938817.SAMN06296008_10723"/>
<comment type="catalytic activity">
    <reaction evidence="6">
        <text>GTP + H2O = GDP + phosphate + H(+)</text>
        <dbReference type="Rhea" id="RHEA:19669"/>
        <dbReference type="ChEBI" id="CHEBI:15377"/>
        <dbReference type="ChEBI" id="CHEBI:15378"/>
        <dbReference type="ChEBI" id="CHEBI:37565"/>
        <dbReference type="ChEBI" id="CHEBI:43474"/>
        <dbReference type="ChEBI" id="CHEBI:58189"/>
    </reaction>
    <physiologicalReaction direction="left-to-right" evidence="6">
        <dbReference type="Rhea" id="RHEA:19670"/>
    </physiologicalReaction>
</comment>
<reference evidence="8 9" key="1">
    <citation type="submission" date="2017-04" db="EMBL/GenBank/DDBJ databases">
        <authorList>
            <person name="Afonso C.L."/>
            <person name="Miller P.J."/>
            <person name="Scott M.A."/>
            <person name="Spackman E."/>
            <person name="Goraichik I."/>
            <person name="Dimitrov K.M."/>
            <person name="Suarez D.L."/>
            <person name="Swayne D.E."/>
        </authorList>
    </citation>
    <scope>NUCLEOTIDE SEQUENCE [LARGE SCALE GENOMIC DNA]</scope>
    <source>
        <strain evidence="8 9">VK13</strain>
    </source>
</reference>
<keyword evidence="1" id="KW-0547">Nucleotide-binding</keyword>
<comment type="similarity">
    <text evidence="4">Belongs to the SIMIBI class G3E GTPase family. ZNG1 subfamily.</text>
</comment>
<dbReference type="Pfam" id="PF02492">
    <property type="entry name" value="cobW"/>
    <property type="match status" value="1"/>
</dbReference>
<evidence type="ECO:0000256" key="5">
    <source>
        <dbReference type="ARBA" id="ARBA00045658"/>
    </source>
</evidence>
<dbReference type="PANTHER" id="PTHR13748:SF62">
    <property type="entry name" value="COBW DOMAIN-CONTAINING PROTEIN"/>
    <property type="match status" value="1"/>
</dbReference>
<keyword evidence="2" id="KW-0378">Hydrolase</keyword>
<evidence type="ECO:0000256" key="6">
    <source>
        <dbReference type="ARBA" id="ARBA00049117"/>
    </source>
</evidence>
<dbReference type="GO" id="GO:0005737">
    <property type="term" value="C:cytoplasm"/>
    <property type="evidence" value="ECO:0007669"/>
    <property type="project" value="TreeGrafter"/>
</dbReference>
<dbReference type="SUPFAM" id="SSF90002">
    <property type="entry name" value="Hypothetical protein YjiA, C-terminal domain"/>
    <property type="match status" value="1"/>
</dbReference>
<evidence type="ECO:0000256" key="4">
    <source>
        <dbReference type="ARBA" id="ARBA00034320"/>
    </source>
</evidence>
<accession>A0A1W2A1C8</accession>
<dbReference type="Gene3D" id="3.40.50.300">
    <property type="entry name" value="P-loop containing nucleotide triphosphate hydrolases"/>
    <property type="match status" value="1"/>
</dbReference>
<dbReference type="SUPFAM" id="SSF52540">
    <property type="entry name" value="P-loop containing nucleoside triphosphate hydrolases"/>
    <property type="match status" value="1"/>
</dbReference>
<dbReference type="RefSeq" id="WP_084283547.1">
    <property type="nucleotide sequence ID" value="NZ_FWXJ01000007.1"/>
</dbReference>
<organism evidence="8 9">
    <name type="scientific">Polynucleobacter kasalickyi</name>
    <dbReference type="NCBI Taxonomy" id="1938817"/>
    <lineage>
        <taxon>Bacteria</taxon>
        <taxon>Pseudomonadati</taxon>
        <taxon>Pseudomonadota</taxon>
        <taxon>Betaproteobacteria</taxon>
        <taxon>Burkholderiales</taxon>
        <taxon>Burkholderiaceae</taxon>
        <taxon>Polynucleobacter</taxon>
    </lineage>
</organism>
<dbReference type="InterPro" id="IPR051316">
    <property type="entry name" value="Zinc-reg_GTPase_activator"/>
</dbReference>
<dbReference type="Proteomes" id="UP000192708">
    <property type="component" value="Unassembled WGS sequence"/>
</dbReference>
<dbReference type="GO" id="GO:0016787">
    <property type="term" value="F:hydrolase activity"/>
    <property type="evidence" value="ECO:0007669"/>
    <property type="project" value="UniProtKB-KW"/>
</dbReference>
<dbReference type="InterPro" id="IPR003495">
    <property type="entry name" value="CobW/HypB/UreG_nucleotide-bd"/>
</dbReference>